<dbReference type="InterPro" id="IPR015424">
    <property type="entry name" value="PyrdxlP-dep_Trfase"/>
</dbReference>
<dbReference type="AlphaFoldDB" id="D2QJJ3"/>
<evidence type="ECO:0000256" key="5">
    <source>
        <dbReference type="ARBA" id="ARBA00022714"/>
    </source>
</evidence>
<keyword evidence="4 13" id="KW-0808">Transferase</keyword>
<dbReference type="Proteomes" id="UP000002028">
    <property type="component" value="Chromosome"/>
</dbReference>
<evidence type="ECO:0000256" key="1">
    <source>
        <dbReference type="ARBA" id="ARBA00001933"/>
    </source>
</evidence>
<dbReference type="PANTHER" id="PTHR11601:SF34">
    <property type="entry name" value="CYSTEINE DESULFURASE"/>
    <property type="match status" value="1"/>
</dbReference>
<comment type="similarity">
    <text evidence="2">Belongs to the class-V pyridoxal-phosphate-dependent aminotransferase family. NifS/IscS subfamily.</text>
</comment>
<evidence type="ECO:0000256" key="7">
    <source>
        <dbReference type="ARBA" id="ARBA00022898"/>
    </source>
</evidence>
<dbReference type="Gene3D" id="3.90.1150.10">
    <property type="entry name" value="Aspartate Aminotransferase, domain 1"/>
    <property type="match status" value="1"/>
</dbReference>
<dbReference type="KEGG" id="sli:Slin_4051"/>
<dbReference type="InterPro" id="IPR000192">
    <property type="entry name" value="Aminotrans_V_dom"/>
</dbReference>
<keyword evidence="7" id="KW-0663">Pyridoxal phosphate</keyword>
<keyword evidence="8" id="KW-0408">Iron</keyword>
<dbReference type="EC" id="2.8.1.7" evidence="3"/>
<evidence type="ECO:0000259" key="12">
    <source>
        <dbReference type="Pfam" id="PF00266"/>
    </source>
</evidence>
<dbReference type="InterPro" id="IPR020578">
    <property type="entry name" value="Aminotrans_V_PyrdxlP_BS"/>
</dbReference>
<evidence type="ECO:0000256" key="3">
    <source>
        <dbReference type="ARBA" id="ARBA00012239"/>
    </source>
</evidence>
<comment type="cofactor">
    <cofactor evidence="1 11">
        <name>pyridoxal 5'-phosphate</name>
        <dbReference type="ChEBI" id="CHEBI:597326"/>
    </cofactor>
</comment>
<dbReference type="HOGENOM" id="CLU_003433_0_2_10"/>
<keyword evidence="6" id="KW-0479">Metal-binding</keyword>
<dbReference type="Pfam" id="PF00266">
    <property type="entry name" value="Aminotran_5"/>
    <property type="match status" value="1"/>
</dbReference>
<dbReference type="GO" id="GO:0046872">
    <property type="term" value="F:metal ion binding"/>
    <property type="evidence" value="ECO:0007669"/>
    <property type="project" value="UniProtKB-KW"/>
</dbReference>
<dbReference type="FunFam" id="3.40.640.10:FF:000003">
    <property type="entry name" value="Cysteine desulfurase IscS"/>
    <property type="match status" value="1"/>
</dbReference>
<evidence type="ECO:0000313" key="13">
    <source>
        <dbReference type="EMBL" id="ADB40039.1"/>
    </source>
</evidence>
<evidence type="ECO:0000313" key="14">
    <source>
        <dbReference type="Proteomes" id="UP000002028"/>
    </source>
</evidence>
<dbReference type="Gene3D" id="3.40.640.10">
    <property type="entry name" value="Type I PLP-dependent aspartate aminotransferase-like (Major domain)"/>
    <property type="match status" value="1"/>
</dbReference>
<dbReference type="STRING" id="504472.Slin_4051"/>
<dbReference type="GO" id="GO:0031071">
    <property type="term" value="F:cysteine desulfurase activity"/>
    <property type="evidence" value="ECO:0007669"/>
    <property type="project" value="UniProtKB-EC"/>
</dbReference>
<evidence type="ECO:0000256" key="6">
    <source>
        <dbReference type="ARBA" id="ARBA00022723"/>
    </source>
</evidence>
<gene>
    <name evidence="13" type="ordered locus">Slin_4051</name>
</gene>
<evidence type="ECO:0000256" key="11">
    <source>
        <dbReference type="RuleBase" id="RU004504"/>
    </source>
</evidence>
<dbReference type="PROSITE" id="PS00595">
    <property type="entry name" value="AA_TRANSFER_CLASS_5"/>
    <property type="match status" value="1"/>
</dbReference>
<dbReference type="PANTHER" id="PTHR11601">
    <property type="entry name" value="CYSTEINE DESULFURYLASE FAMILY MEMBER"/>
    <property type="match status" value="1"/>
</dbReference>
<sequence>MDFIYLDNNATTRVAPEVLNAMLPYLSDYYGNAASSHGFGKTINDAVKLARAQVADLIGCQSTEIVFTSGATESINLAIKGVAESYQNKGRHIITVQTEHPAVLDVCRFLESHGYELTYLSVGRDGLIDLSELDAHLRSDTILVSVMAVNNETGVQQPIQQIAERAHRVGALFMSDATQAVGKVPILVDEYDIDILAFSAHKFYGPKGVGGLFIRQRSPRRVKVEATMHGGGHERGLRSGTLNVPGIVGLGKACELAVAEMRNDAVRVGTLRDKLEIDLLKSDGSFVNGDAKSRLYNVTNISFPDVDANVLIGQLKKLAVSNGSACSSAVFEPSYVLKAMGLTDDEALGAIRFSLGRYTTEEDIQGAVEAIKQTIHAVRY</sequence>
<dbReference type="EMBL" id="CP001769">
    <property type="protein sequence ID" value="ADB40039.1"/>
    <property type="molecule type" value="Genomic_DNA"/>
</dbReference>
<evidence type="ECO:0000256" key="9">
    <source>
        <dbReference type="ARBA" id="ARBA00023014"/>
    </source>
</evidence>
<protein>
    <recommendedName>
        <fullName evidence="3">cysteine desulfurase</fullName>
        <ecNumber evidence="3">2.8.1.7</ecNumber>
    </recommendedName>
</protein>
<feature type="domain" description="Aminotransferase class V" evidence="12">
    <location>
        <begin position="4"/>
        <end position="365"/>
    </location>
</feature>
<name>D2QJJ3_SPILD</name>
<keyword evidence="14" id="KW-1185">Reference proteome</keyword>
<evidence type="ECO:0000256" key="2">
    <source>
        <dbReference type="ARBA" id="ARBA00006490"/>
    </source>
</evidence>
<accession>D2QJJ3</accession>
<reference evidence="13 14" key="1">
    <citation type="journal article" date="2010" name="Stand. Genomic Sci.">
        <title>Complete genome sequence of Spirosoma linguale type strain (1).</title>
        <authorList>
            <person name="Lail K."/>
            <person name="Sikorski J."/>
            <person name="Saunders E."/>
            <person name="Lapidus A."/>
            <person name="Glavina Del Rio T."/>
            <person name="Copeland A."/>
            <person name="Tice H."/>
            <person name="Cheng J.-F."/>
            <person name="Lucas S."/>
            <person name="Nolan M."/>
            <person name="Bruce D."/>
            <person name="Goodwin L."/>
            <person name="Pitluck S."/>
            <person name="Ivanova N."/>
            <person name="Mavromatis K."/>
            <person name="Ovchinnikova G."/>
            <person name="Pati A."/>
            <person name="Chen A."/>
            <person name="Palaniappan K."/>
            <person name="Land M."/>
            <person name="Hauser L."/>
            <person name="Chang Y.-J."/>
            <person name="Jeffries C.D."/>
            <person name="Chain P."/>
            <person name="Brettin T."/>
            <person name="Detter J.C."/>
            <person name="Schuetze A."/>
            <person name="Rohde M."/>
            <person name="Tindall B.J."/>
            <person name="Goeker M."/>
            <person name="Bristow J."/>
            <person name="Eisen J.A."/>
            <person name="Markowitz V."/>
            <person name="Hugenholtz P."/>
            <person name="Kyrpides N.C."/>
            <person name="Klenk H.-P."/>
            <person name="Chen F."/>
        </authorList>
    </citation>
    <scope>NUCLEOTIDE SEQUENCE [LARGE SCALE GENOMIC DNA]</scope>
    <source>
        <strain evidence="14">ATCC 33905 / DSM 74 / LMG 10896 / Claus 1</strain>
    </source>
</reference>
<evidence type="ECO:0000256" key="8">
    <source>
        <dbReference type="ARBA" id="ARBA00023004"/>
    </source>
</evidence>
<dbReference type="GO" id="GO:0051537">
    <property type="term" value="F:2 iron, 2 sulfur cluster binding"/>
    <property type="evidence" value="ECO:0007669"/>
    <property type="project" value="UniProtKB-KW"/>
</dbReference>
<keyword evidence="5" id="KW-0001">2Fe-2S</keyword>
<keyword evidence="9" id="KW-0411">Iron-sulfur</keyword>
<dbReference type="InterPro" id="IPR015421">
    <property type="entry name" value="PyrdxlP-dep_Trfase_major"/>
</dbReference>
<dbReference type="InterPro" id="IPR016454">
    <property type="entry name" value="Cysteine_dSase"/>
</dbReference>
<organism evidence="13 14">
    <name type="scientific">Spirosoma linguale (strain ATCC 33905 / DSM 74 / LMG 10896 / Claus 1)</name>
    <dbReference type="NCBI Taxonomy" id="504472"/>
    <lineage>
        <taxon>Bacteria</taxon>
        <taxon>Pseudomonadati</taxon>
        <taxon>Bacteroidota</taxon>
        <taxon>Cytophagia</taxon>
        <taxon>Cytophagales</taxon>
        <taxon>Cytophagaceae</taxon>
        <taxon>Spirosoma</taxon>
    </lineage>
</organism>
<evidence type="ECO:0000256" key="10">
    <source>
        <dbReference type="ARBA" id="ARBA00050776"/>
    </source>
</evidence>
<comment type="catalytic activity">
    <reaction evidence="10">
        <text>(sulfur carrier)-H + L-cysteine = (sulfur carrier)-SH + L-alanine</text>
        <dbReference type="Rhea" id="RHEA:43892"/>
        <dbReference type="Rhea" id="RHEA-COMP:14737"/>
        <dbReference type="Rhea" id="RHEA-COMP:14739"/>
        <dbReference type="ChEBI" id="CHEBI:29917"/>
        <dbReference type="ChEBI" id="CHEBI:35235"/>
        <dbReference type="ChEBI" id="CHEBI:57972"/>
        <dbReference type="ChEBI" id="CHEBI:64428"/>
        <dbReference type="EC" id="2.8.1.7"/>
    </reaction>
</comment>
<proteinExistence type="inferred from homology"/>
<evidence type="ECO:0000256" key="4">
    <source>
        <dbReference type="ARBA" id="ARBA00022679"/>
    </source>
</evidence>
<dbReference type="SUPFAM" id="SSF53383">
    <property type="entry name" value="PLP-dependent transferases"/>
    <property type="match status" value="1"/>
</dbReference>
<dbReference type="InterPro" id="IPR015422">
    <property type="entry name" value="PyrdxlP-dep_Trfase_small"/>
</dbReference>
<dbReference type="PIRSF" id="PIRSF005572">
    <property type="entry name" value="NifS"/>
    <property type="match status" value="1"/>
</dbReference>
<dbReference type="RefSeq" id="WP_012928549.1">
    <property type="nucleotide sequence ID" value="NC_013730.1"/>
</dbReference>
<dbReference type="eggNOG" id="COG1104">
    <property type="taxonomic scope" value="Bacteria"/>
</dbReference>